<dbReference type="InterPro" id="IPR002575">
    <property type="entry name" value="Aminoglycoside_PTrfase"/>
</dbReference>
<dbReference type="CDD" id="cd05120">
    <property type="entry name" value="APH_ChoK_like"/>
    <property type="match status" value="1"/>
</dbReference>
<comment type="caution">
    <text evidence="2">The sequence shown here is derived from an EMBL/GenBank/DDBJ whole genome shotgun (WGS) entry which is preliminary data.</text>
</comment>
<dbReference type="Pfam" id="PF01636">
    <property type="entry name" value="APH"/>
    <property type="match status" value="1"/>
</dbReference>
<dbReference type="SUPFAM" id="SSF56112">
    <property type="entry name" value="Protein kinase-like (PK-like)"/>
    <property type="match status" value="1"/>
</dbReference>
<accession>A0A8H7XS36</accession>
<dbReference type="InterPro" id="IPR011009">
    <property type="entry name" value="Kinase-like_dom_sf"/>
</dbReference>
<evidence type="ECO:0000259" key="1">
    <source>
        <dbReference type="Pfam" id="PF01636"/>
    </source>
</evidence>
<sequence length="236" mass="27998">MPTFQVPWFPVRELSGFKLFKYKIHRCLRDYIPDWQFLSFKNRPFVKAHSRVRYQEALAMEFIARNTTIPVPRVLDVYTVNGTVHIVQERIHGRLLESVWNLLSEEEKRSCMLQIKDYFVQLQNLKPPHPGHVQSVDGTGLSDNRVKNCIWGPFNSHDEFHIFLHHDVFRQRSHIYPILQEPLAKVQGKQYKSVFSHGDFGPHNIIWCDGKAVIIDWEMAGWFPECWDYIRTHEAR</sequence>
<dbReference type="InterPro" id="IPR051678">
    <property type="entry name" value="AGP_Transferase"/>
</dbReference>
<feature type="domain" description="Aminoglycoside phosphotransferase" evidence="1">
    <location>
        <begin position="56"/>
        <end position="230"/>
    </location>
</feature>
<dbReference type="PANTHER" id="PTHR21310:SF58">
    <property type="entry name" value="AMINOGLYCOSIDE PHOSPHOTRANSFERASE DOMAIN-CONTAINING PROTEIN"/>
    <property type="match status" value="1"/>
</dbReference>
<proteinExistence type="predicted"/>
<evidence type="ECO:0000313" key="2">
    <source>
        <dbReference type="EMBL" id="KAG5164713.1"/>
    </source>
</evidence>
<organism evidence="2">
    <name type="scientific">Psilocybe cubensis</name>
    <name type="common">Psychedelic mushroom</name>
    <name type="synonym">Stropharia cubensis</name>
    <dbReference type="NCBI Taxonomy" id="181762"/>
    <lineage>
        <taxon>Eukaryota</taxon>
        <taxon>Fungi</taxon>
        <taxon>Dikarya</taxon>
        <taxon>Basidiomycota</taxon>
        <taxon>Agaricomycotina</taxon>
        <taxon>Agaricomycetes</taxon>
        <taxon>Agaricomycetidae</taxon>
        <taxon>Agaricales</taxon>
        <taxon>Agaricineae</taxon>
        <taxon>Strophariaceae</taxon>
        <taxon>Psilocybe</taxon>
    </lineage>
</organism>
<protein>
    <recommendedName>
        <fullName evidence="1">Aminoglycoside phosphotransferase domain-containing protein</fullName>
    </recommendedName>
</protein>
<dbReference type="Gene3D" id="3.90.1200.10">
    <property type="match status" value="1"/>
</dbReference>
<dbReference type="AlphaFoldDB" id="A0A8H7XS36"/>
<dbReference type="PANTHER" id="PTHR21310">
    <property type="entry name" value="AMINOGLYCOSIDE PHOSPHOTRANSFERASE-RELATED-RELATED"/>
    <property type="match status" value="1"/>
</dbReference>
<reference evidence="2" key="1">
    <citation type="submission" date="2021-02" db="EMBL/GenBank/DDBJ databases">
        <title>Psilocybe cubensis genome.</title>
        <authorList>
            <person name="Mckernan K.J."/>
            <person name="Crawford S."/>
            <person name="Trippe A."/>
            <person name="Kane L.T."/>
            <person name="Mclaughlin S."/>
        </authorList>
    </citation>
    <scope>NUCLEOTIDE SEQUENCE [LARGE SCALE GENOMIC DNA]</scope>
    <source>
        <strain evidence="2">MGC-MH-2018</strain>
    </source>
</reference>
<name>A0A8H7XS36_PSICU</name>
<dbReference type="EMBL" id="JAFIQS010000011">
    <property type="protein sequence ID" value="KAG5164713.1"/>
    <property type="molecule type" value="Genomic_DNA"/>
</dbReference>
<gene>
    <name evidence="2" type="ORF">JR316_010354</name>
</gene>